<dbReference type="Proteomes" id="UP000319613">
    <property type="component" value="Unassembled WGS sequence"/>
</dbReference>
<dbReference type="PANTHER" id="PTHR47618:SF1">
    <property type="entry name" value="BIFUNCTIONAL OLIGORIBONUCLEASE AND PAP PHOSPHATASE NRNA"/>
    <property type="match status" value="1"/>
</dbReference>
<name>A0A554JCI4_9BACT</name>
<protein>
    <recommendedName>
        <fullName evidence="1">DDH domain-containing protein</fullName>
    </recommendedName>
</protein>
<dbReference type="SUPFAM" id="SSF64182">
    <property type="entry name" value="DHH phosphoesterases"/>
    <property type="match status" value="1"/>
</dbReference>
<evidence type="ECO:0000313" key="3">
    <source>
        <dbReference type="Proteomes" id="UP000319613"/>
    </source>
</evidence>
<organism evidence="2 3">
    <name type="scientific">Candidatus Doudnabacteria bacterium Gr01-1014_77</name>
    <dbReference type="NCBI Taxonomy" id="2017133"/>
    <lineage>
        <taxon>Bacteria</taxon>
        <taxon>Candidatus Doudnaibacteriota</taxon>
    </lineage>
</organism>
<proteinExistence type="predicted"/>
<feature type="domain" description="DDH" evidence="1">
    <location>
        <begin position="19"/>
        <end position="211"/>
    </location>
</feature>
<dbReference type="InterPro" id="IPR038763">
    <property type="entry name" value="DHH_sf"/>
</dbReference>
<evidence type="ECO:0000259" key="1">
    <source>
        <dbReference type="Pfam" id="PF01368"/>
    </source>
</evidence>
<reference evidence="2 3" key="1">
    <citation type="submission" date="2017-07" db="EMBL/GenBank/DDBJ databases">
        <title>Mechanisms for carbon and nitrogen cycling indicate functional differentiation within the Candidate Phyla Radiation.</title>
        <authorList>
            <person name="Danczak R.E."/>
            <person name="Johnston M.D."/>
            <person name="Kenah C."/>
            <person name="Slattery M."/>
            <person name="Wrighton K.C."/>
            <person name="Wilkins M.J."/>
        </authorList>
    </citation>
    <scope>NUCLEOTIDE SEQUENCE [LARGE SCALE GENOMIC DNA]</scope>
    <source>
        <strain evidence="2">Gr01-1014_77</strain>
    </source>
</reference>
<dbReference type="InterPro" id="IPR001667">
    <property type="entry name" value="DDH_dom"/>
</dbReference>
<dbReference type="InterPro" id="IPR051319">
    <property type="entry name" value="Oligoribo/pAp-PDE_c-di-AMP_PDE"/>
</dbReference>
<sequence>MQNPDQQKLFELIGKSQRILIALPANPNGDTLGGSLALAAFLRKLNKEVEVYCEKTDFGALSFLPGISEVHHEIIFPKSFVISVKTKNAKLDELSYDMLPENVNIYLKPKEGIFTPEDVSFSNDVTQFNLIICVDVASLESLGALYEKNAEMFFAVPKVNIDNHIHNDNYGTINIVDVTASSSSEILLALLRDYEASLIDENIATNLLTGIITETNSFQHNKTTPSSFTNASELIAYGAKQQEIVKNLFKTKQLPVLKLWGRAMARIQSMPEYNTIFSVVGISDIEKSEAGEGEIFQVAQDFMVNINDAKMVFFVAERPEYLEMYVASNPNIKLKELVNYLGGSFVADGLGKIILKDKQITEVDQFIKETLSDLKSRLGI</sequence>
<dbReference type="Gene3D" id="3.90.1640.10">
    <property type="entry name" value="inorganic pyrophosphatase (n-terminal core)"/>
    <property type="match status" value="2"/>
</dbReference>
<gene>
    <name evidence="2" type="ORF">G01um101477_258</name>
</gene>
<dbReference type="EMBL" id="VMFF01000018">
    <property type="protein sequence ID" value="TSC66011.1"/>
    <property type="molecule type" value="Genomic_DNA"/>
</dbReference>
<accession>A0A554JCI4</accession>
<dbReference type="Pfam" id="PF01368">
    <property type="entry name" value="DHH"/>
    <property type="match status" value="1"/>
</dbReference>
<dbReference type="PANTHER" id="PTHR47618">
    <property type="entry name" value="BIFUNCTIONAL OLIGORIBONUCLEASE AND PAP PHOSPHATASE NRNA"/>
    <property type="match status" value="1"/>
</dbReference>
<evidence type="ECO:0000313" key="2">
    <source>
        <dbReference type="EMBL" id="TSC66011.1"/>
    </source>
</evidence>
<comment type="caution">
    <text evidence="2">The sequence shown here is derived from an EMBL/GenBank/DDBJ whole genome shotgun (WGS) entry which is preliminary data.</text>
</comment>
<dbReference type="Gene3D" id="3.10.310.30">
    <property type="match status" value="1"/>
</dbReference>
<dbReference type="AlphaFoldDB" id="A0A554JCI4"/>